<dbReference type="GO" id="GO:0006261">
    <property type="term" value="P:DNA-templated DNA replication"/>
    <property type="evidence" value="ECO:0007669"/>
    <property type="project" value="TreeGrafter"/>
</dbReference>
<keyword evidence="6" id="KW-1185">Reference proteome</keyword>
<evidence type="ECO:0000313" key="6">
    <source>
        <dbReference type="Proteomes" id="UP000494206"/>
    </source>
</evidence>
<dbReference type="GO" id="GO:0008622">
    <property type="term" value="C:epsilon DNA polymerase complex"/>
    <property type="evidence" value="ECO:0007669"/>
    <property type="project" value="TreeGrafter"/>
</dbReference>
<evidence type="ECO:0000256" key="2">
    <source>
        <dbReference type="ARBA" id="ARBA00023242"/>
    </source>
</evidence>
<feature type="compositionally biased region" description="Basic and acidic residues" evidence="3">
    <location>
        <begin position="175"/>
        <end position="186"/>
    </location>
</feature>
<dbReference type="InterPro" id="IPR009072">
    <property type="entry name" value="Histone-fold"/>
</dbReference>
<dbReference type="OrthoDB" id="636685at2759"/>
<dbReference type="AlphaFoldDB" id="A0A8S1ERT7"/>
<gene>
    <name evidence="5" type="ORF">CBOVIS_LOCUS6336</name>
</gene>
<accession>A0A8S1ERT7</accession>
<evidence type="ECO:0000256" key="3">
    <source>
        <dbReference type="SAM" id="MobiDB-lite"/>
    </source>
</evidence>
<dbReference type="InterPro" id="IPR050568">
    <property type="entry name" value="Transcr_DNA_Rep_Reg"/>
</dbReference>
<organism evidence="5 6">
    <name type="scientific">Caenorhabditis bovis</name>
    <dbReference type="NCBI Taxonomy" id="2654633"/>
    <lineage>
        <taxon>Eukaryota</taxon>
        <taxon>Metazoa</taxon>
        <taxon>Ecdysozoa</taxon>
        <taxon>Nematoda</taxon>
        <taxon>Chromadorea</taxon>
        <taxon>Rhabditida</taxon>
        <taxon>Rhabditina</taxon>
        <taxon>Rhabditomorpha</taxon>
        <taxon>Rhabditoidea</taxon>
        <taxon>Rhabditidae</taxon>
        <taxon>Peloderinae</taxon>
        <taxon>Caenorhabditis</taxon>
    </lineage>
</organism>
<dbReference type="GO" id="GO:0046982">
    <property type="term" value="F:protein heterodimerization activity"/>
    <property type="evidence" value="ECO:0007669"/>
    <property type="project" value="InterPro"/>
</dbReference>
<dbReference type="EMBL" id="CADEPM010000004">
    <property type="protein sequence ID" value="CAB3403934.1"/>
    <property type="molecule type" value="Genomic_DNA"/>
</dbReference>
<dbReference type="CDD" id="cd22929">
    <property type="entry name" value="HFD_POLE4-like"/>
    <property type="match status" value="1"/>
</dbReference>
<proteinExistence type="predicted"/>
<dbReference type="Proteomes" id="UP000494206">
    <property type="component" value="Unassembled WGS sequence"/>
</dbReference>
<feature type="compositionally biased region" description="Acidic residues" evidence="3">
    <location>
        <begin position="138"/>
        <end position="166"/>
    </location>
</feature>
<evidence type="ECO:0000259" key="4">
    <source>
        <dbReference type="Pfam" id="PF00808"/>
    </source>
</evidence>
<dbReference type="InterPro" id="IPR003958">
    <property type="entry name" value="CBFA_NFYB_domain"/>
</dbReference>
<keyword evidence="2" id="KW-0539">Nucleus</keyword>
<dbReference type="PANTHER" id="PTHR10252">
    <property type="entry name" value="HISTONE-LIKE TRANSCRIPTION FACTOR CCAAT-RELATED"/>
    <property type="match status" value="1"/>
</dbReference>
<name>A0A8S1ERT7_9PELO</name>
<evidence type="ECO:0000256" key="1">
    <source>
        <dbReference type="ARBA" id="ARBA00004123"/>
    </source>
</evidence>
<feature type="region of interest" description="Disordered" evidence="3">
    <location>
        <begin position="116"/>
        <end position="186"/>
    </location>
</feature>
<protein>
    <recommendedName>
        <fullName evidence="4">Transcription factor CBF/NF-Y/archaeal histone domain-containing protein</fullName>
    </recommendedName>
</protein>
<dbReference type="Pfam" id="PF00808">
    <property type="entry name" value="CBFD_NFYB_HMF"/>
    <property type="match status" value="1"/>
</dbReference>
<dbReference type="Gene3D" id="1.10.20.10">
    <property type="entry name" value="Histone, subunit A"/>
    <property type="match status" value="1"/>
</dbReference>
<dbReference type="SUPFAM" id="SSF47113">
    <property type="entry name" value="Histone-fold"/>
    <property type="match status" value="1"/>
</dbReference>
<evidence type="ECO:0000313" key="5">
    <source>
        <dbReference type="EMBL" id="CAB3403934.1"/>
    </source>
</evidence>
<comment type="caution">
    <text evidence="5">The sequence shown here is derived from an EMBL/GenBank/DDBJ whole genome shotgun (WGS) entry which is preliminary data.</text>
</comment>
<feature type="domain" description="Transcription factor CBF/NF-Y/archaeal histone" evidence="4">
    <location>
        <begin position="35"/>
        <end position="98"/>
    </location>
</feature>
<comment type="subcellular location">
    <subcellularLocation>
        <location evidence="1">Nucleus</location>
    </subcellularLocation>
</comment>
<sequence length="186" mass="21121">MAHKRKGKKDADITRMTDEEIRIMEEHVEEILSSQLPMGRVKKVCRLDPDIEMINGEALKLMTKAAELFIVELGRAANTNAAMEKRKTVQLKDINNCIKKQWTFAFLEDALDDWPKPETKKRKAQGETTVLEETLNGDGEEEDAEDVVEDSQENVVDDSQEPDETVPDSQEGAEQPEKVDRFAGQF</sequence>
<dbReference type="PANTHER" id="PTHR10252:SF79">
    <property type="entry name" value="DNA POLYMERASE EPSILON SUBUNIT 4"/>
    <property type="match status" value="1"/>
</dbReference>
<reference evidence="5 6" key="1">
    <citation type="submission" date="2020-04" db="EMBL/GenBank/DDBJ databases">
        <authorList>
            <person name="Laetsch R D."/>
            <person name="Stevens L."/>
            <person name="Kumar S."/>
            <person name="Blaxter L. M."/>
        </authorList>
    </citation>
    <scope>NUCLEOTIDE SEQUENCE [LARGE SCALE GENOMIC DNA]</scope>
</reference>